<feature type="region of interest" description="Disordered" evidence="1">
    <location>
        <begin position="22"/>
        <end position="49"/>
    </location>
</feature>
<feature type="transmembrane region" description="Helical" evidence="2">
    <location>
        <begin position="370"/>
        <end position="392"/>
    </location>
</feature>
<dbReference type="NCBIfam" id="TIGR01571">
    <property type="entry name" value="A_thal_Cys_rich"/>
    <property type="match status" value="1"/>
</dbReference>
<keyword evidence="2" id="KW-0812">Transmembrane</keyword>
<dbReference type="Pfam" id="PF04749">
    <property type="entry name" value="PLAC8"/>
    <property type="match status" value="1"/>
</dbReference>
<protein>
    <submittedName>
        <fullName evidence="3">(wild Malaysian banana) hypothetical protein</fullName>
    </submittedName>
</protein>
<dbReference type="EnsemblPlants" id="Ma11_t18160.1">
    <property type="protein sequence ID" value="Ma11_p18160.1"/>
    <property type="gene ID" value="Ma11_g18160"/>
</dbReference>
<feature type="transmembrane region" description="Helical" evidence="2">
    <location>
        <begin position="404"/>
        <end position="422"/>
    </location>
</feature>
<feature type="transmembrane region" description="Helical" evidence="2">
    <location>
        <begin position="500"/>
        <end position="522"/>
    </location>
</feature>
<sequence>MFLSQPREAWKCKALQWPGQYKDKDDGVAAKTTRLGGRRSKDDGDPANEYDKCDKQKSKLCLIGRRAAESYLPPSVIQREYKYSNHGGAIPVFGKRHQAGNGGRLECPAVLEFCYPLGLCHDSHYAGDRGFMIAAVIGRLDVLLKRELFGPQFQVAERRMVSCSTSDGEQESSSDPNVPELRDYRIQIPSLQKTLLEPRSGRSRLLDLLKKLNFSSPLRILRRTLNQREEISLSVPSPVGIQRRFHVQFFGRINWSSFFGTCRAWLKNPMNIALLIWLICVAVSATMLGLLLLGLLNNAFPTKSSRNHWIEINNQVLNALFTLMSIYQHPRLFHHLVMLCRWNSEDIVELRKIYCKNGAYRPHEWAHMMVALLLLHITCFAQYTLCGLYWGYARKNRPEFLEDFFFALGLAAPVLAALYTLYSPLGREYSSNSDEESQSQIPKACDEQRRKHGPRTAASKPEWAGGLLDVRDDITVCYLSFFCTCCVFGWNMERLGFGNMYVHIFTFLLLCVAPFWIFNISALNIHNYVIGDVIGIAGVVLCAFGLLYGGFWRIQMRKRFKLPGDTCCLGSASLTDYGKWLFCWACSLAQEVRTGNLYDVEDDSLSRRVMQSGDGEGESAVDPRPCQDDSGTAMTTSETQHREGENDGAAAEDAALVLSDVMNPPIPPLIQLREVVCDDDSIHPPPST</sequence>
<dbReference type="GO" id="GO:0009975">
    <property type="term" value="F:cyclase activity"/>
    <property type="evidence" value="ECO:0000318"/>
    <property type="project" value="GO_Central"/>
</dbReference>
<evidence type="ECO:0000256" key="1">
    <source>
        <dbReference type="SAM" id="MobiDB-lite"/>
    </source>
</evidence>
<keyword evidence="2" id="KW-1133">Transmembrane helix</keyword>
<evidence type="ECO:0000313" key="5">
    <source>
        <dbReference type="Proteomes" id="UP000012960"/>
    </source>
</evidence>
<dbReference type="AlphaFoldDB" id="A0A804L953"/>
<dbReference type="PANTHER" id="PTHR31045">
    <property type="entry name" value="PLAC8 FAMILY PROTEIN-RELATED"/>
    <property type="match status" value="1"/>
</dbReference>
<feature type="transmembrane region" description="Helical" evidence="2">
    <location>
        <begin position="272"/>
        <end position="296"/>
    </location>
</feature>
<dbReference type="FunCoup" id="A0A804L953">
    <property type="interactions" value="172"/>
</dbReference>
<accession>A0A804L953</accession>
<feature type="region of interest" description="Disordered" evidence="1">
    <location>
        <begin position="610"/>
        <end position="651"/>
    </location>
</feature>
<dbReference type="PANTHER" id="PTHR31045:SF23">
    <property type="entry name" value="OS01G0825900 PROTEIN"/>
    <property type="match status" value="1"/>
</dbReference>
<evidence type="ECO:0000313" key="4">
    <source>
        <dbReference type="EnsemblPlants" id="Ma11_p18160.1"/>
    </source>
</evidence>
<proteinExistence type="predicted"/>
<dbReference type="InterPro" id="IPR021369">
    <property type="entry name" value="DUF2985"/>
</dbReference>
<dbReference type="GO" id="GO:0051762">
    <property type="term" value="P:sesquiterpene biosynthetic process"/>
    <property type="evidence" value="ECO:0000318"/>
    <property type="project" value="GO_Central"/>
</dbReference>
<dbReference type="Proteomes" id="UP000012960">
    <property type="component" value="Unplaced"/>
</dbReference>
<organism evidence="4 5">
    <name type="scientific">Musa acuminata subsp. malaccensis</name>
    <name type="common">Wild banana</name>
    <name type="synonym">Musa malaccensis</name>
    <dbReference type="NCBI Taxonomy" id="214687"/>
    <lineage>
        <taxon>Eukaryota</taxon>
        <taxon>Viridiplantae</taxon>
        <taxon>Streptophyta</taxon>
        <taxon>Embryophyta</taxon>
        <taxon>Tracheophyta</taxon>
        <taxon>Spermatophyta</taxon>
        <taxon>Magnoliopsida</taxon>
        <taxon>Liliopsida</taxon>
        <taxon>Zingiberales</taxon>
        <taxon>Musaceae</taxon>
        <taxon>Musa</taxon>
    </lineage>
</organism>
<dbReference type="InParanoid" id="A0A804L953"/>
<dbReference type="Pfam" id="PF11204">
    <property type="entry name" value="DUF2985"/>
    <property type="match status" value="1"/>
</dbReference>
<gene>
    <name evidence="3" type="ORF">GSMUA_06930.1</name>
</gene>
<reference evidence="4" key="2">
    <citation type="submission" date="2021-05" db="UniProtKB">
        <authorList>
            <consortium name="EnsemblPlants"/>
        </authorList>
    </citation>
    <scope>IDENTIFICATION</scope>
    <source>
        <strain evidence="4">subsp. malaccensis</strain>
    </source>
</reference>
<dbReference type="EMBL" id="HG996475">
    <property type="protein sequence ID" value="CAG1864935.1"/>
    <property type="molecule type" value="Genomic_DNA"/>
</dbReference>
<name>A0A804L953_MUSAM</name>
<dbReference type="Gramene" id="Ma11_t18160.1">
    <property type="protein sequence ID" value="Ma11_p18160.1"/>
    <property type="gene ID" value="Ma11_g18160"/>
</dbReference>
<feature type="transmembrane region" description="Helical" evidence="2">
    <location>
        <begin position="528"/>
        <end position="551"/>
    </location>
</feature>
<keyword evidence="5" id="KW-1185">Reference proteome</keyword>
<dbReference type="InterPro" id="IPR006461">
    <property type="entry name" value="PLAC_motif_containing"/>
</dbReference>
<reference evidence="3" key="1">
    <citation type="submission" date="2021-03" db="EMBL/GenBank/DDBJ databases">
        <authorList>
            <consortium name="Genoscope - CEA"/>
            <person name="William W."/>
        </authorList>
    </citation>
    <scope>NUCLEOTIDE SEQUENCE</scope>
    <source>
        <strain evidence="3">Doubled-haploid Pahang</strain>
    </source>
</reference>
<evidence type="ECO:0000313" key="3">
    <source>
        <dbReference type="EMBL" id="CAG1864935.1"/>
    </source>
</evidence>
<feature type="compositionally biased region" description="Polar residues" evidence="1">
    <location>
        <begin position="629"/>
        <end position="638"/>
    </location>
</feature>
<evidence type="ECO:0000256" key="2">
    <source>
        <dbReference type="SAM" id="Phobius"/>
    </source>
</evidence>
<keyword evidence="2" id="KW-0472">Membrane</keyword>
<feature type="compositionally biased region" description="Basic and acidic residues" evidence="1">
    <location>
        <begin position="39"/>
        <end position="49"/>
    </location>
</feature>
<feature type="region of interest" description="Disordered" evidence="1">
    <location>
        <begin position="429"/>
        <end position="458"/>
    </location>
</feature>